<proteinExistence type="predicted"/>
<gene>
    <name evidence="10" type="ORF">XM47_04910</name>
</gene>
<keyword evidence="6 7" id="KW-0472">Membrane</keyword>
<evidence type="ECO:0000313" key="10">
    <source>
        <dbReference type="EMBL" id="KMT66120.1"/>
    </source>
</evidence>
<feature type="domain" description="Peptidase S54 GlpG peptidase N-terminal" evidence="9">
    <location>
        <begin position="4"/>
        <end position="87"/>
    </location>
</feature>
<feature type="domain" description="Peptidase S54 rhomboid" evidence="8">
    <location>
        <begin position="143"/>
        <end position="276"/>
    </location>
</feature>
<dbReference type="GO" id="GO:0004252">
    <property type="term" value="F:serine-type endopeptidase activity"/>
    <property type="evidence" value="ECO:0007669"/>
    <property type="project" value="InterPro"/>
</dbReference>
<comment type="caution">
    <text evidence="10">The sequence shown here is derived from an EMBL/GenBank/DDBJ whole genome shotgun (WGS) entry which is preliminary data.</text>
</comment>
<evidence type="ECO:0000256" key="3">
    <source>
        <dbReference type="ARBA" id="ARBA00022519"/>
    </source>
</evidence>
<evidence type="ECO:0000256" key="6">
    <source>
        <dbReference type="ARBA" id="ARBA00023136"/>
    </source>
</evidence>
<reference evidence="10 11" key="1">
    <citation type="submission" date="2015-04" db="EMBL/GenBank/DDBJ databases">
        <title>Draft Genome Sequence of the Novel Agar-Digesting Marine Bacterium Q1.</title>
        <authorList>
            <person name="Li Y."/>
            <person name="Li D."/>
            <person name="Chen G."/>
            <person name="Du Z."/>
        </authorList>
    </citation>
    <scope>NUCLEOTIDE SEQUENCE [LARGE SCALE GENOMIC DNA]</scope>
    <source>
        <strain evidence="10 11">Q1</strain>
    </source>
</reference>
<dbReference type="GO" id="GO:0016020">
    <property type="term" value="C:membrane"/>
    <property type="evidence" value="ECO:0007669"/>
    <property type="project" value="UniProtKB-SubCell"/>
</dbReference>
<feature type="transmembrane region" description="Helical" evidence="7">
    <location>
        <begin position="258"/>
        <end position="276"/>
    </location>
</feature>
<dbReference type="Gene3D" id="1.20.1540.10">
    <property type="entry name" value="Rhomboid-like"/>
    <property type="match status" value="1"/>
</dbReference>
<feature type="transmembrane region" description="Helical" evidence="7">
    <location>
        <begin position="203"/>
        <end position="224"/>
    </location>
</feature>
<keyword evidence="11" id="KW-1185">Reference proteome</keyword>
<dbReference type="AlphaFoldDB" id="A0A0J8GTN0"/>
<evidence type="ECO:0008006" key="12">
    <source>
        <dbReference type="Google" id="ProtNLM"/>
    </source>
</evidence>
<dbReference type="Pfam" id="PF01694">
    <property type="entry name" value="Rhomboid"/>
    <property type="match status" value="1"/>
</dbReference>
<evidence type="ECO:0000256" key="2">
    <source>
        <dbReference type="ARBA" id="ARBA00022475"/>
    </source>
</evidence>
<dbReference type="EMBL" id="LAZL01000006">
    <property type="protein sequence ID" value="KMT66120.1"/>
    <property type="molecule type" value="Genomic_DNA"/>
</dbReference>
<dbReference type="Pfam" id="PF12122">
    <property type="entry name" value="Rhomboid_N"/>
    <property type="match status" value="1"/>
</dbReference>
<dbReference type="InterPro" id="IPR022732">
    <property type="entry name" value="Peptidase_S54_GlpG_N"/>
</dbReference>
<dbReference type="STRING" id="1513271.XM47_04910"/>
<feature type="transmembrane region" description="Helical" evidence="7">
    <location>
        <begin position="180"/>
        <end position="197"/>
    </location>
</feature>
<evidence type="ECO:0000256" key="5">
    <source>
        <dbReference type="ARBA" id="ARBA00022989"/>
    </source>
</evidence>
<dbReference type="SUPFAM" id="SSF144091">
    <property type="entry name" value="Rhomboid-like"/>
    <property type="match status" value="1"/>
</dbReference>
<keyword evidence="5 7" id="KW-1133">Transmembrane helix</keyword>
<dbReference type="InterPro" id="IPR035952">
    <property type="entry name" value="Rhomboid-like_sf"/>
</dbReference>
<evidence type="ECO:0000313" key="11">
    <source>
        <dbReference type="Proteomes" id="UP000037600"/>
    </source>
</evidence>
<evidence type="ECO:0000256" key="1">
    <source>
        <dbReference type="ARBA" id="ARBA00004141"/>
    </source>
</evidence>
<feature type="transmembrane region" description="Helical" evidence="7">
    <location>
        <begin position="147"/>
        <end position="168"/>
    </location>
</feature>
<accession>A0A0J8GTN0</accession>
<dbReference type="Gene3D" id="3.30.70.2350">
    <property type="match status" value="1"/>
</dbReference>
<name>A0A0J8GTN0_9ALTE</name>
<sequence length="283" mass="32583">MRPMTKIVTFSDIRAAKTVSDYLFVNQVENEISRDSSGFTICIADKQKFARAEQLISEFLSNPLDEKYMGASWQRSQIDDFETHYTQHKQHGLVRFWRRSGWFTKLSSSLLVFIFILQLIGFHPWLYHYLSFPTYLHQIELYQIYRLVTPALMHGDWLHLLMNLGLWLWLIGHLETERKVSFLLGLSLFAALLAHLLEASFTTSAFIGLSGVVCGVLSYVWLAGKRKNLEYVYFPDVVFWSSSALILLGFIEPFGIKVANWAHIGGLVAGILFAYFEPIKKPS</sequence>
<dbReference type="PANTHER" id="PTHR43066:SF26">
    <property type="entry name" value="RHOMBOID PROTEASE GLPG"/>
    <property type="match status" value="1"/>
</dbReference>
<evidence type="ECO:0000256" key="7">
    <source>
        <dbReference type="SAM" id="Phobius"/>
    </source>
</evidence>
<evidence type="ECO:0000259" key="8">
    <source>
        <dbReference type="Pfam" id="PF01694"/>
    </source>
</evidence>
<organism evidence="10 11">
    <name type="scientific">Catenovulum maritimum</name>
    <dbReference type="NCBI Taxonomy" id="1513271"/>
    <lineage>
        <taxon>Bacteria</taxon>
        <taxon>Pseudomonadati</taxon>
        <taxon>Pseudomonadota</taxon>
        <taxon>Gammaproteobacteria</taxon>
        <taxon>Alteromonadales</taxon>
        <taxon>Alteromonadaceae</taxon>
        <taxon>Catenovulum</taxon>
    </lineage>
</organism>
<keyword evidence="4 7" id="KW-0812">Transmembrane</keyword>
<comment type="subcellular location">
    <subcellularLocation>
        <location evidence="1">Membrane</location>
        <topology evidence="1">Multi-pass membrane protein</topology>
    </subcellularLocation>
</comment>
<protein>
    <recommendedName>
        <fullName evidence="12">Peptidase S54 rhomboid domain-containing protein</fullName>
    </recommendedName>
</protein>
<dbReference type="InterPro" id="IPR038236">
    <property type="entry name" value="GlpG_N_sf"/>
</dbReference>
<dbReference type="InterPro" id="IPR022764">
    <property type="entry name" value="Peptidase_S54_rhomboid_dom"/>
</dbReference>
<dbReference type="PANTHER" id="PTHR43066">
    <property type="entry name" value="RHOMBOID-RELATED PROTEIN"/>
    <property type="match status" value="1"/>
</dbReference>
<feature type="transmembrane region" description="Helical" evidence="7">
    <location>
        <begin position="106"/>
        <end position="127"/>
    </location>
</feature>
<keyword evidence="2" id="KW-1003">Cell membrane</keyword>
<keyword evidence="3" id="KW-0997">Cell inner membrane</keyword>
<feature type="transmembrane region" description="Helical" evidence="7">
    <location>
        <begin position="231"/>
        <end position="252"/>
    </location>
</feature>
<evidence type="ECO:0000256" key="4">
    <source>
        <dbReference type="ARBA" id="ARBA00022692"/>
    </source>
</evidence>
<evidence type="ECO:0000259" key="9">
    <source>
        <dbReference type="Pfam" id="PF12122"/>
    </source>
</evidence>
<dbReference type="Proteomes" id="UP000037600">
    <property type="component" value="Unassembled WGS sequence"/>
</dbReference>